<evidence type="ECO:0000313" key="1">
    <source>
        <dbReference type="EMBL" id="PNJ25754.1"/>
    </source>
</evidence>
<dbReference type="EMBL" id="NDHI03003535">
    <property type="protein sequence ID" value="PNJ25754.1"/>
    <property type="molecule type" value="Genomic_DNA"/>
</dbReference>
<accession>A0A2J8SYB0</accession>
<proteinExistence type="predicted"/>
<name>A0A2J8SYB0_PONAB</name>
<gene>
    <name evidence="1" type="ORF">CR201_G0039473</name>
</gene>
<dbReference type="AlphaFoldDB" id="A0A2J8SYB0"/>
<comment type="caution">
    <text evidence="1">The sequence shown here is derived from an EMBL/GenBank/DDBJ whole genome shotgun (WGS) entry which is preliminary data.</text>
</comment>
<reference evidence="1" key="1">
    <citation type="submission" date="2017-12" db="EMBL/GenBank/DDBJ databases">
        <title>High-resolution comparative analysis of great ape genomes.</title>
        <authorList>
            <person name="Pollen A."/>
            <person name="Hastie A."/>
            <person name="Hormozdiari F."/>
            <person name="Dougherty M."/>
            <person name="Liu R."/>
            <person name="Chaisson M."/>
            <person name="Hoppe E."/>
            <person name="Hill C."/>
            <person name="Pang A."/>
            <person name="Hillier L."/>
            <person name="Baker C."/>
            <person name="Armstrong J."/>
            <person name="Shendure J."/>
            <person name="Paten B."/>
            <person name="Wilson R."/>
            <person name="Chao H."/>
            <person name="Schneider V."/>
            <person name="Ventura M."/>
            <person name="Kronenberg Z."/>
            <person name="Murali S."/>
            <person name="Gordon D."/>
            <person name="Cantsilieris S."/>
            <person name="Munson K."/>
            <person name="Nelson B."/>
            <person name="Raja A."/>
            <person name="Underwood J."/>
            <person name="Diekhans M."/>
            <person name="Fiddes I."/>
            <person name="Haussler D."/>
            <person name="Eichler E."/>
        </authorList>
    </citation>
    <scope>NUCLEOTIDE SEQUENCE [LARGE SCALE GENOMIC DNA]</scope>
    <source>
        <strain evidence="1">Susie</strain>
    </source>
</reference>
<sequence>MDTMMLNMRNLFEQLVRRAEILSEGNENLSSWRRTLRISVKSGRGLTMSWGNTRIF</sequence>
<protein>
    <submittedName>
        <fullName evidence="1">RACGAP1 isoform 19</fullName>
    </submittedName>
</protein>
<organism evidence="1">
    <name type="scientific">Pongo abelii</name>
    <name type="common">Sumatran orangutan</name>
    <name type="synonym">Pongo pygmaeus abelii</name>
    <dbReference type="NCBI Taxonomy" id="9601"/>
    <lineage>
        <taxon>Eukaryota</taxon>
        <taxon>Metazoa</taxon>
        <taxon>Chordata</taxon>
        <taxon>Craniata</taxon>
        <taxon>Vertebrata</taxon>
        <taxon>Euteleostomi</taxon>
        <taxon>Mammalia</taxon>
        <taxon>Eutheria</taxon>
        <taxon>Euarchontoglires</taxon>
        <taxon>Primates</taxon>
        <taxon>Haplorrhini</taxon>
        <taxon>Catarrhini</taxon>
        <taxon>Hominidae</taxon>
        <taxon>Pongo</taxon>
    </lineage>
</organism>